<sequence>MFKSLLLKGRTLCLLLCCMVSSLVVTAQTKHTGKVIGADDKLPVVGASVRIKGTNTGAVTDVNGDFTLSLSPGNVLVVSYIGYVSQEVTVRGSEFVTISLQPASSSLNEVVVTGYTTQLKKDISGSVSVVDVADAKKIPTTSSEQLLQGQAAGVTVVNNGAPGAPSNVYIRGIGNFGNTSPLYVVDGAQVSDISLINPNDIESISVLKDAGAAAIYGVAGGSGVVVVTTKKGKAGKTTISYDGWYGDQEPLKGNVWHLMNPEQQSELAFRANDNATEGLYPGGPGVIPTYGYHGSSAAGSFGTAGVTNDSGILQYYKFDASNPGNDFLIQKFATGAGTDWFHSVFTSAPEMQHNITASGGGDKSTFLFSLNYLNQTGTLLNTYEKRYQARMNSNFKVNDHIRFGESGFATYRENQGGYPGSQQQEGGSIAYTYREMPIIPVFDVAGNYGGGYDGPGGEPLGNGSNPYAIAVRNGSNHARFVYVEGNMFAEADIAKYFTLHTNFGGRLYNQYYNDVTYNPYENYESHANPNGIDENEQFNSNYNWTNTIQYKQTIGKHNIQVLAGYEQKYSTGRYFGASNTGLFSLDPAYAQLGDGTVSSAPYSTLQQPVGIESFFGKLDYVYDGKYILGASVRRDGVSLFYPGKQWGTFPSVSLAWHLSQEDFLKGVSWINDLKLRGSYGEAGFYGNTPGGNPYNAFSSGAGSSYYGIGGGLSQTQQGFYNSYIGNPSTTWENDKLTNIGLDASLFNHLDLTVEYYKKESSGLLFQASLPNTVGGATAPVVNIGDVQNKGIDISATYHDRINKDLTFSVGANITTYKNNITKETGLSNFFDSGNNRDNPIVRNQVGHPIGEFFGYIVSGVYQNASQVSSLPGYDGAAPGSFIYKDVDGDGKITPNDRAFMGNPNPNFTYGLNLNLSYKRFDFTAVLYGSQGNKDYNYTEYWTDFYSTFQGGKSLNLYNKAAIVSNGVVTNPGATLSAASFSQALGSSTTSSYYVQDGSFLKCRVLSIGYAFDPLLLKKIGFDKLRVYVQGTNLFTITKYTGLDPELVSSLANNGGAAPLGIDYGAYPGNQKQYILGVNLTF</sequence>
<evidence type="ECO:0000256" key="8">
    <source>
        <dbReference type="PROSITE-ProRule" id="PRU01360"/>
    </source>
</evidence>
<dbReference type="GO" id="GO:0009279">
    <property type="term" value="C:cell outer membrane"/>
    <property type="evidence" value="ECO:0007669"/>
    <property type="project" value="UniProtKB-SubCell"/>
</dbReference>
<dbReference type="InterPro" id="IPR023996">
    <property type="entry name" value="TonB-dep_OMP_SusC/RagA"/>
</dbReference>
<evidence type="ECO:0000256" key="7">
    <source>
        <dbReference type="ARBA" id="ARBA00023237"/>
    </source>
</evidence>
<dbReference type="Pfam" id="PF07715">
    <property type="entry name" value="Plug"/>
    <property type="match status" value="1"/>
</dbReference>
<evidence type="ECO:0000256" key="3">
    <source>
        <dbReference type="ARBA" id="ARBA00022452"/>
    </source>
</evidence>
<dbReference type="EMBL" id="AP017313">
    <property type="protein sequence ID" value="BAU53454.1"/>
    <property type="molecule type" value="Genomic_DNA"/>
</dbReference>
<evidence type="ECO:0000313" key="11">
    <source>
        <dbReference type="Proteomes" id="UP000218263"/>
    </source>
</evidence>
<proteinExistence type="inferred from homology"/>
<dbReference type="InterPro" id="IPR037066">
    <property type="entry name" value="Plug_dom_sf"/>
</dbReference>
<keyword evidence="7 8" id="KW-0998">Cell outer membrane</keyword>
<dbReference type="InterPro" id="IPR039426">
    <property type="entry name" value="TonB-dep_rcpt-like"/>
</dbReference>
<dbReference type="NCBIfam" id="TIGR04056">
    <property type="entry name" value="OMP_RagA_SusC"/>
    <property type="match status" value="1"/>
</dbReference>
<dbReference type="PROSITE" id="PS52016">
    <property type="entry name" value="TONB_DEPENDENT_REC_3"/>
    <property type="match status" value="1"/>
</dbReference>
<dbReference type="AlphaFoldDB" id="A0A0X8X4J0"/>
<gene>
    <name evidence="10" type="ORF">MgSA37_01622</name>
</gene>
<keyword evidence="2 8" id="KW-0813">Transport</keyword>
<dbReference type="InterPro" id="IPR023997">
    <property type="entry name" value="TonB-dep_OMP_SusC/RagA_CS"/>
</dbReference>
<dbReference type="InterPro" id="IPR008969">
    <property type="entry name" value="CarboxyPept-like_regulatory"/>
</dbReference>
<dbReference type="Pfam" id="PF13715">
    <property type="entry name" value="CarbopepD_reg_2"/>
    <property type="match status" value="1"/>
</dbReference>
<evidence type="ECO:0000256" key="6">
    <source>
        <dbReference type="ARBA" id="ARBA00023136"/>
    </source>
</evidence>
<comment type="similarity">
    <text evidence="8 9">Belongs to the TonB-dependent receptor family.</text>
</comment>
<reference evidence="10 11" key="1">
    <citation type="submission" date="2015-12" db="EMBL/GenBank/DDBJ databases">
        <title>Genome sequence of Mucilaginibacter gotjawali.</title>
        <authorList>
            <person name="Lee J.S."/>
            <person name="Lee K.C."/>
            <person name="Kim K.K."/>
            <person name="Lee B.W."/>
        </authorList>
    </citation>
    <scope>NUCLEOTIDE SEQUENCE [LARGE SCALE GENOMIC DNA]</scope>
    <source>
        <strain evidence="10 11">SA3-7</strain>
    </source>
</reference>
<evidence type="ECO:0000256" key="2">
    <source>
        <dbReference type="ARBA" id="ARBA00022448"/>
    </source>
</evidence>
<keyword evidence="11" id="KW-1185">Reference proteome</keyword>
<evidence type="ECO:0000313" key="10">
    <source>
        <dbReference type="EMBL" id="BAU53454.1"/>
    </source>
</evidence>
<dbReference type="Gene3D" id="2.170.130.10">
    <property type="entry name" value="TonB-dependent receptor, plug domain"/>
    <property type="match status" value="1"/>
</dbReference>
<keyword evidence="4 8" id="KW-0812">Transmembrane</keyword>
<organism evidence="10 11">
    <name type="scientific">Mucilaginibacter gotjawali</name>
    <dbReference type="NCBI Taxonomy" id="1550579"/>
    <lineage>
        <taxon>Bacteria</taxon>
        <taxon>Pseudomonadati</taxon>
        <taxon>Bacteroidota</taxon>
        <taxon>Sphingobacteriia</taxon>
        <taxon>Sphingobacteriales</taxon>
        <taxon>Sphingobacteriaceae</taxon>
        <taxon>Mucilaginibacter</taxon>
    </lineage>
</organism>
<accession>A0A0X8X4J0</accession>
<evidence type="ECO:0000256" key="1">
    <source>
        <dbReference type="ARBA" id="ARBA00004571"/>
    </source>
</evidence>
<keyword evidence="3 8" id="KW-1134">Transmembrane beta strand</keyword>
<dbReference type="NCBIfam" id="TIGR04057">
    <property type="entry name" value="SusC_RagA_signa"/>
    <property type="match status" value="1"/>
</dbReference>
<dbReference type="InterPro" id="IPR000531">
    <property type="entry name" value="Beta-barrel_TonB"/>
</dbReference>
<name>A0A0X8X4J0_9SPHI</name>
<dbReference type="KEGG" id="mgot:MgSA37_01622"/>
<evidence type="ECO:0000256" key="4">
    <source>
        <dbReference type="ARBA" id="ARBA00022692"/>
    </source>
</evidence>
<dbReference type="OrthoDB" id="9768177at2"/>
<dbReference type="Proteomes" id="UP000218263">
    <property type="component" value="Chromosome"/>
</dbReference>
<dbReference type="InterPro" id="IPR036942">
    <property type="entry name" value="Beta-barrel_TonB_sf"/>
</dbReference>
<evidence type="ECO:0000256" key="5">
    <source>
        <dbReference type="ARBA" id="ARBA00023077"/>
    </source>
</evidence>
<keyword evidence="10" id="KW-0675">Receptor</keyword>
<comment type="subcellular location">
    <subcellularLocation>
        <location evidence="1 8">Cell outer membrane</location>
        <topology evidence="1 8">Multi-pass membrane protein</topology>
    </subcellularLocation>
</comment>
<keyword evidence="5 9" id="KW-0798">TonB box</keyword>
<dbReference type="Gene3D" id="2.40.170.20">
    <property type="entry name" value="TonB-dependent receptor, beta-barrel domain"/>
    <property type="match status" value="1"/>
</dbReference>
<dbReference type="Pfam" id="PF00593">
    <property type="entry name" value="TonB_dep_Rec_b-barrel"/>
    <property type="match status" value="1"/>
</dbReference>
<keyword evidence="6 8" id="KW-0472">Membrane</keyword>
<protein>
    <submittedName>
        <fullName evidence="10">TonB-dependent Receptor Plug Domain protein</fullName>
    </submittedName>
</protein>
<dbReference type="Gene3D" id="2.60.40.1120">
    <property type="entry name" value="Carboxypeptidase-like, regulatory domain"/>
    <property type="match status" value="1"/>
</dbReference>
<evidence type="ECO:0000256" key="9">
    <source>
        <dbReference type="RuleBase" id="RU003357"/>
    </source>
</evidence>
<dbReference type="RefSeq" id="WP_096351028.1">
    <property type="nucleotide sequence ID" value="NZ_AP017313.1"/>
</dbReference>
<dbReference type="InterPro" id="IPR012910">
    <property type="entry name" value="Plug_dom"/>
</dbReference>
<dbReference type="SUPFAM" id="SSF49464">
    <property type="entry name" value="Carboxypeptidase regulatory domain-like"/>
    <property type="match status" value="1"/>
</dbReference>
<dbReference type="SUPFAM" id="SSF56935">
    <property type="entry name" value="Porins"/>
    <property type="match status" value="1"/>
</dbReference>